<keyword evidence="3" id="KW-1185">Reference proteome</keyword>
<evidence type="ECO:0000256" key="1">
    <source>
        <dbReference type="SAM" id="MobiDB-lite"/>
    </source>
</evidence>
<proteinExistence type="predicted"/>
<accession>A0A9D4NP47</accession>
<reference evidence="2" key="2">
    <citation type="submission" date="2020-11" db="EMBL/GenBank/DDBJ databases">
        <authorList>
            <person name="McCartney M.A."/>
            <person name="Auch B."/>
            <person name="Kono T."/>
            <person name="Mallez S."/>
            <person name="Becker A."/>
            <person name="Gohl D.M."/>
            <person name="Silverstein K.A.T."/>
            <person name="Koren S."/>
            <person name="Bechman K.B."/>
            <person name="Herman A."/>
            <person name="Abrahante J.E."/>
            <person name="Garbe J."/>
        </authorList>
    </citation>
    <scope>NUCLEOTIDE SEQUENCE</scope>
    <source>
        <strain evidence="2">Duluth1</strain>
        <tissue evidence="2">Whole animal</tissue>
    </source>
</reference>
<evidence type="ECO:0000313" key="3">
    <source>
        <dbReference type="Proteomes" id="UP000828390"/>
    </source>
</evidence>
<feature type="compositionally biased region" description="Polar residues" evidence="1">
    <location>
        <begin position="114"/>
        <end position="129"/>
    </location>
</feature>
<feature type="compositionally biased region" description="Basic and acidic residues" evidence="1">
    <location>
        <begin position="381"/>
        <end position="392"/>
    </location>
</feature>
<organism evidence="2 3">
    <name type="scientific">Dreissena polymorpha</name>
    <name type="common">Zebra mussel</name>
    <name type="synonym">Mytilus polymorpha</name>
    <dbReference type="NCBI Taxonomy" id="45954"/>
    <lineage>
        <taxon>Eukaryota</taxon>
        <taxon>Metazoa</taxon>
        <taxon>Spiralia</taxon>
        <taxon>Lophotrochozoa</taxon>
        <taxon>Mollusca</taxon>
        <taxon>Bivalvia</taxon>
        <taxon>Autobranchia</taxon>
        <taxon>Heteroconchia</taxon>
        <taxon>Euheterodonta</taxon>
        <taxon>Imparidentia</taxon>
        <taxon>Neoheterodontei</taxon>
        <taxon>Myida</taxon>
        <taxon>Dreissenoidea</taxon>
        <taxon>Dreissenidae</taxon>
        <taxon>Dreissena</taxon>
    </lineage>
</organism>
<feature type="compositionally biased region" description="Polar residues" evidence="1">
    <location>
        <begin position="151"/>
        <end position="186"/>
    </location>
</feature>
<sequence length="429" mass="47365">MANRQYSYFPSQTPIYPCNHYMPPSTHYIPSAVPQISIGQPGNHFMSPISCHIPTAVSQMSAGFPSWVPPPYTRPLPTGFSAWPPAAPQMNKGQPTWSAAHPPPRFTVPYAPPTGSQMTNNQYTNTQPGPLNHFDQAHRLPGNLQPRDRGNSTYMSAEPTQIQQDRVSSSQGRSLTQYSAGQSGSEVTRESRQRSTPIGDPIGDGRQYHHHSSTTKRVTWLDRKRCRSDVKDWRVMRPNGTTANHSTPKISRTTHADIINLLDVPMTSNSDILELPPSHANILHSTTEQNNNPDNSVLLSSHRDDVGDQAYRLPGNLQPRDRGIYTYLSAEPIQRQQDYVSSLQGKSLTQVGVVQSGSAVTRETHQRSTPLGDAVHTPDGNPDRSTQRRLDSDGYVEVDTNPNSAAPFLCQGRASAKIDHPSTQTTQAQ</sequence>
<evidence type="ECO:0000313" key="2">
    <source>
        <dbReference type="EMBL" id="KAH3898046.1"/>
    </source>
</evidence>
<comment type="caution">
    <text evidence="2">The sequence shown here is derived from an EMBL/GenBank/DDBJ whole genome shotgun (WGS) entry which is preliminary data.</text>
</comment>
<reference evidence="2" key="1">
    <citation type="journal article" date="2019" name="bioRxiv">
        <title>The Genome of the Zebra Mussel, Dreissena polymorpha: A Resource for Invasive Species Research.</title>
        <authorList>
            <person name="McCartney M.A."/>
            <person name="Auch B."/>
            <person name="Kono T."/>
            <person name="Mallez S."/>
            <person name="Zhang Y."/>
            <person name="Obille A."/>
            <person name="Becker A."/>
            <person name="Abrahante J.E."/>
            <person name="Garbe J."/>
            <person name="Badalamenti J.P."/>
            <person name="Herman A."/>
            <person name="Mangelson H."/>
            <person name="Liachko I."/>
            <person name="Sullivan S."/>
            <person name="Sone E.D."/>
            <person name="Koren S."/>
            <person name="Silverstein K.A.T."/>
            <person name="Beckman K.B."/>
            <person name="Gohl D.M."/>
        </authorList>
    </citation>
    <scope>NUCLEOTIDE SEQUENCE</scope>
    <source>
        <strain evidence="2">Duluth1</strain>
        <tissue evidence="2">Whole animal</tissue>
    </source>
</reference>
<name>A0A9D4NP47_DREPO</name>
<dbReference type="AlphaFoldDB" id="A0A9D4NP47"/>
<protein>
    <submittedName>
        <fullName evidence="2">Uncharacterized protein</fullName>
    </submittedName>
</protein>
<dbReference type="Proteomes" id="UP000828390">
    <property type="component" value="Unassembled WGS sequence"/>
</dbReference>
<feature type="region of interest" description="Disordered" evidence="1">
    <location>
        <begin position="357"/>
        <end position="429"/>
    </location>
</feature>
<feature type="region of interest" description="Disordered" evidence="1">
    <location>
        <begin position="109"/>
        <end position="219"/>
    </location>
</feature>
<dbReference type="EMBL" id="JAIWYP010000001">
    <property type="protein sequence ID" value="KAH3898046.1"/>
    <property type="molecule type" value="Genomic_DNA"/>
</dbReference>
<gene>
    <name evidence="2" type="ORF">DPMN_022243</name>
</gene>